<evidence type="ECO:0000313" key="2">
    <source>
        <dbReference type="WBParaSite" id="ES5_v2.g22952.t1"/>
    </source>
</evidence>
<name>A0AC34FZS8_9BILA</name>
<sequence length="384" mass="42848">MTNVLSTCRFEALVYGNTSNKKHGNVSELNFDIDNGAQRCATNTTFFSTKNISYAYGLFADCSVFIFDTADKASWGRIQKMLSEPLASNHICYGNDFILDLQFDEAGTPSIFVLDKNYFVFSRVQMPSRLDENGGFYLLDSQINLLENGLTFGNRRESSKFYQPSSYGIAGTVTGKAISLIWPTDSGYHINIGIREDNYATDFKCLIESPKHHQFPPIYIDYIPASDWRASVLDAWNTKADGQVTEDERLEKIAWLWIVCLSATIFAVFIAILTGLVMNWARKAQIKLEVAVEALLASSCTNLEHQLRRSALLNKCGFPSVELNDTNITTANITTAGSLQDDTNGMQTVNEYDVLAEQIRRVQAAQTPEKSDKSGTNSTQSSKR</sequence>
<organism evidence="1 2">
    <name type="scientific">Panagrolaimus sp. ES5</name>
    <dbReference type="NCBI Taxonomy" id="591445"/>
    <lineage>
        <taxon>Eukaryota</taxon>
        <taxon>Metazoa</taxon>
        <taxon>Ecdysozoa</taxon>
        <taxon>Nematoda</taxon>
        <taxon>Chromadorea</taxon>
        <taxon>Rhabditida</taxon>
        <taxon>Tylenchina</taxon>
        <taxon>Panagrolaimomorpha</taxon>
        <taxon>Panagrolaimoidea</taxon>
        <taxon>Panagrolaimidae</taxon>
        <taxon>Panagrolaimus</taxon>
    </lineage>
</organism>
<proteinExistence type="predicted"/>
<dbReference type="WBParaSite" id="ES5_v2.g22952.t1">
    <property type="protein sequence ID" value="ES5_v2.g22952.t1"/>
    <property type="gene ID" value="ES5_v2.g22952"/>
</dbReference>
<protein>
    <submittedName>
        <fullName evidence="2">Uncharacterized protein</fullName>
    </submittedName>
</protein>
<reference evidence="2" key="1">
    <citation type="submission" date="2022-11" db="UniProtKB">
        <authorList>
            <consortium name="WormBaseParasite"/>
        </authorList>
    </citation>
    <scope>IDENTIFICATION</scope>
</reference>
<dbReference type="Proteomes" id="UP000887579">
    <property type="component" value="Unplaced"/>
</dbReference>
<evidence type="ECO:0000313" key="1">
    <source>
        <dbReference type="Proteomes" id="UP000887579"/>
    </source>
</evidence>
<accession>A0AC34FZS8</accession>